<proteinExistence type="predicted"/>
<dbReference type="AlphaFoldDB" id="A0A6C0JRN9"/>
<dbReference type="EMBL" id="MN740432">
    <property type="protein sequence ID" value="QHU06364.1"/>
    <property type="molecule type" value="Genomic_DNA"/>
</dbReference>
<sequence length="1174" mass="133233">MSSNNRNEDNMYDVSTYSDGELYDILDLSNPTDRELEAKIIFLYRKYKIMQNDSGEKLANFFYDIHNHFFENDYESEKEEENDSESNIEGMTTLLGNAKIQQLSKLDDTLRENGKIINDFSIDNRIYNKIDESKYTEQQKNFVNNVHNLEYTKGNLNPLLKETITRIITIDSQYRSNQKALSTSFTFELSEPLRDVVSLSLYSVQIPYTWYTITNSYGSNFFYIKGNSPGINNGNHDIKVEISAGNYNPGDLITAISNSIINNYSLYTDISFANTNISYNPYTSLTTINIGITNQYSENSYHLNFSDWTTPYVQSLNGIPSDVLRGRKSLTSFLGLGQQNYELNTINSNYFTLANNTLTNNIIKLHNTSKTITIIKYISQINTDSITGDLSACLYTPGVTEVDKTITISLSLPSGAMYNRNQIINDLSAQILKNTNLSNESSITLLSVTDITSTNYGKYYFQLKIKPNRYTTTNNTNSKLLLQFPDESNIGEYTPLWTGSNSCFHFEESSNELQLLKAEAPIVKDTEFYKILPGPYVSLKCVNSNFLSPLNDISFNLQLNQSSNRYTISQLIDSINTGIISVSNNFPFFNAIPALSYANTNNVGNYSFAYRDSNNTFSLALNIEKKFNNNNYQVDFTDTSFNILFLLGNDTNNEPITNSQLTDINSYNIGFNRITINNGSKLFKINPITDICGNDLDNIEPIIYNNTINVFNDSIIFSNHMTSYLQNYKYQGSNLFTSDTNISFIENNTGTYTISLNLYITRKITTKDYNVQFVDTVNPYNINNNYYNIWTNPLKIANTFIDNSYNLNNTNIYLNKLSNSNAITIKSTQPIENVTISFNTSISNKLTFIADEDGVYVSPNSSTYATSNNNITITIPETNSTGNFIEYTRDYLINTINNLLSEHPLSKGSFIYLTQSDLNHNNYLRIRVNINKIFRANDYKMVFYDTINFVKCYVGASGVQNTTWDSTLGWILGYRNSTYYILSDYTADVNNTITIKGETAVSTNLYNYFLICLDDFNLNNLNDGLVTITGQDMTRQTPTNTNRSKSSCDPITQNLLNSNSRTSMNNMVSNVYQNANDQNSNIQKGQSSKSYGKGPFTDNVFAMIPLKLSGLPNGSSYVEFGGTLQNNNRYYFGPVNISRMSIKLINDKGNVVDLNNQNWSFSFVCQQLYKKVEK</sequence>
<accession>A0A6C0JRN9</accession>
<name>A0A6C0JRN9_9ZZZZ</name>
<reference evidence="1" key="1">
    <citation type="journal article" date="2020" name="Nature">
        <title>Giant virus diversity and host interactions through global metagenomics.</title>
        <authorList>
            <person name="Schulz F."/>
            <person name="Roux S."/>
            <person name="Paez-Espino D."/>
            <person name="Jungbluth S."/>
            <person name="Walsh D.A."/>
            <person name="Denef V.J."/>
            <person name="McMahon K.D."/>
            <person name="Konstantinidis K.T."/>
            <person name="Eloe-Fadrosh E.A."/>
            <person name="Kyrpides N.C."/>
            <person name="Woyke T."/>
        </authorList>
    </citation>
    <scope>NUCLEOTIDE SEQUENCE</scope>
    <source>
        <strain evidence="1">GVMAG-M-3300027747-57</strain>
    </source>
</reference>
<organism evidence="1">
    <name type="scientific">viral metagenome</name>
    <dbReference type="NCBI Taxonomy" id="1070528"/>
    <lineage>
        <taxon>unclassified sequences</taxon>
        <taxon>metagenomes</taxon>
        <taxon>organismal metagenomes</taxon>
    </lineage>
</organism>
<evidence type="ECO:0000313" key="1">
    <source>
        <dbReference type="EMBL" id="QHU06364.1"/>
    </source>
</evidence>
<protein>
    <submittedName>
        <fullName evidence="1">Uncharacterized protein</fullName>
    </submittedName>
</protein>